<evidence type="ECO:0000256" key="2">
    <source>
        <dbReference type="ARBA" id="ARBA00022475"/>
    </source>
</evidence>
<dbReference type="Pfam" id="PF01943">
    <property type="entry name" value="Polysacc_synt"/>
    <property type="match status" value="1"/>
</dbReference>
<evidence type="ECO:0000313" key="7">
    <source>
        <dbReference type="EMBL" id="TSB45259.1"/>
    </source>
</evidence>
<sequence>MNPFFRGALLLSGAALAGESLEFLINVVLANELGEHNFGLYMAILPTLVFVVVLSSLEMQVSVSKMVAERPVNQHISLLKAALRLAIIVALTCLTAAFIVLPNLSVLDPYHPMVKWLLILLVPVVTFSSVARGYFVGAQHTKKIAVINLLKRGAQLLFLYGIFQLFQFQSQTAIFVALGTVVLSEILVLFYMGTAFILQIHRLRREPKEEIQAKEMYRSILSVSLPTTGLRVFHAITFAIKPFLITTALSKAGLLESMALIQYGKLAGVAFTIGFFPAFIAHSLLTVMVPLVSSGYAKGDFPSLAKLLRQAMGITLAYSLPVVMTFYFLAEPMTDLFFEHSPASGYLTLLVPYFLFHYFAIPMQAYLIGIGLVREAFMHSVWSTGVSFLLMFTLGSLPSLQMHGIIIGMNVGAVLLTLMHYVTITEKLGLTLILTQSRKQRWS</sequence>
<protein>
    <submittedName>
        <fullName evidence="7">Oligosaccharide flippase family protein</fullName>
    </submittedName>
</protein>
<keyword evidence="5 6" id="KW-0472">Membrane</keyword>
<keyword evidence="3 6" id="KW-0812">Transmembrane</keyword>
<dbReference type="OrthoDB" id="9775950at2"/>
<dbReference type="RefSeq" id="WP_143850154.1">
    <property type="nucleotide sequence ID" value="NZ_VLXZ01000013.1"/>
</dbReference>
<reference evidence="7 8" key="1">
    <citation type="submission" date="2019-07" db="EMBL/GenBank/DDBJ databases">
        <authorList>
            <person name="Park Y.J."/>
            <person name="Jeong S.E."/>
            <person name="Jung H.S."/>
        </authorList>
    </citation>
    <scope>NUCLEOTIDE SEQUENCE [LARGE SCALE GENOMIC DNA]</scope>
    <source>
        <strain evidence="8">P16(2019)</strain>
    </source>
</reference>
<dbReference type="PANTHER" id="PTHR30250">
    <property type="entry name" value="PST FAMILY PREDICTED COLANIC ACID TRANSPORTER"/>
    <property type="match status" value="1"/>
</dbReference>
<feature type="transmembrane region" description="Helical" evidence="6">
    <location>
        <begin position="40"/>
        <end position="61"/>
    </location>
</feature>
<feature type="transmembrane region" description="Helical" evidence="6">
    <location>
        <begin position="380"/>
        <end position="397"/>
    </location>
</feature>
<keyword evidence="8" id="KW-1185">Reference proteome</keyword>
<accession>A0A553ZUX1</accession>
<dbReference type="InterPro" id="IPR050833">
    <property type="entry name" value="Poly_Biosynth_Transport"/>
</dbReference>
<feature type="transmembrane region" description="Helical" evidence="6">
    <location>
        <begin position="403"/>
        <end position="422"/>
    </location>
</feature>
<feature type="transmembrane region" description="Helical" evidence="6">
    <location>
        <begin position="350"/>
        <end position="373"/>
    </location>
</feature>
<dbReference type="Proteomes" id="UP000318521">
    <property type="component" value="Unassembled WGS sequence"/>
</dbReference>
<feature type="transmembrane region" description="Helical" evidence="6">
    <location>
        <begin position="311"/>
        <end position="330"/>
    </location>
</feature>
<keyword evidence="2" id="KW-1003">Cell membrane</keyword>
<dbReference type="InterPro" id="IPR002797">
    <property type="entry name" value="Polysacc_synth"/>
</dbReference>
<dbReference type="EMBL" id="VLXZ01000013">
    <property type="protein sequence ID" value="TSB45259.1"/>
    <property type="molecule type" value="Genomic_DNA"/>
</dbReference>
<evidence type="ECO:0000256" key="4">
    <source>
        <dbReference type="ARBA" id="ARBA00022989"/>
    </source>
</evidence>
<feature type="transmembrane region" description="Helical" evidence="6">
    <location>
        <begin position="260"/>
        <end position="291"/>
    </location>
</feature>
<gene>
    <name evidence="7" type="ORF">FN960_17495</name>
</gene>
<evidence type="ECO:0000256" key="5">
    <source>
        <dbReference type="ARBA" id="ARBA00023136"/>
    </source>
</evidence>
<evidence type="ECO:0000256" key="6">
    <source>
        <dbReference type="SAM" id="Phobius"/>
    </source>
</evidence>
<evidence type="ECO:0000313" key="8">
    <source>
        <dbReference type="Proteomes" id="UP000318521"/>
    </source>
</evidence>
<dbReference type="GO" id="GO:0005886">
    <property type="term" value="C:plasma membrane"/>
    <property type="evidence" value="ECO:0007669"/>
    <property type="project" value="UniProtKB-SubCell"/>
</dbReference>
<dbReference type="PANTHER" id="PTHR30250:SF24">
    <property type="entry name" value="STAGE V SPORULATION PROTEIN B"/>
    <property type="match status" value="1"/>
</dbReference>
<keyword evidence="4 6" id="KW-1133">Transmembrane helix</keyword>
<proteinExistence type="predicted"/>
<feature type="transmembrane region" description="Helical" evidence="6">
    <location>
        <begin position="82"/>
        <end position="104"/>
    </location>
</feature>
<evidence type="ECO:0000256" key="3">
    <source>
        <dbReference type="ARBA" id="ARBA00022692"/>
    </source>
</evidence>
<comment type="subcellular location">
    <subcellularLocation>
        <location evidence="1">Cell membrane</location>
        <topology evidence="1">Multi-pass membrane protein</topology>
    </subcellularLocation>
</comment>
<name>A0A553ZUX1_9BACI</name>
<comment type="caution">
    <text evidence="7">The sequence shown here is derived from an EMBL/GenBank/DDBJ whole genome shotgun (WGS) entry which is preliminary data.</text>
</comment>
<organism evidence="7 8">
    <name type="scientific">Alkalicoccobacillus porphyridii</name>
    <dbReference type="NCBI Taxonomy" id="2597270"/>
    <lineage>
        <taxon>Bacteria</taxon>
        <taxon>Bacillati</taxon>
        <taxon>Bacillota</taxon>
        <taxon>Bacilli</taxon>
        <taxon>Bacillales</taxon>
        <taxon>Bacillaceae</taxon>
        <taxon>Alkalicoccobacillus</taxon>
    </lineage>
</organism>
<feature type="transmembrane region" description="Helical" evidence="6">
    <location>
        <begin position="116"/>
        <end position="137"/>
    </location>
</feature>
<feature type="transmembrane region" description="Helical" evidence="6">
    <location>
        <begin position="149"/>
        <end position="168"/>
    </location>
</feature>
<evidence type="ECO:0000256" key="1">
    <source>
        <dbReference type="ARBA" id="ARBA00004651"/>
    </source>
</evidence>
<feature type="transmembrane region" description="Helical" evidence="6">
    <location>
        <begin position="174"/>
        <end position="198"/>
    </location>
</feature>
<dbReference type="AlphaFoldDB" id="A0A553ZUX1"/>